<dbReference type="RefSeq" id="WP_376802268.1">
    <property type="nucleotide sequence ID" value="NZ_DBNB01000034.1"/>
</dbReference>
<dbReference type="PANTHER" id="PTHR30272:SF1">
    <property type="entry name" value="3-HYDROXYACYL-[ACYL-CARRIER-PROTEIN] DEHYDRATASE"/>
    <property type="match status" value="1"/>
</dbReference>
<accession>A0A1W9HXZ9</accession>
<dbReference type="EMBL" id="LWDL01000013">
    <property type="protein sequence ID" value="OQW52356.1"/>
    <property type="molecule type" value="Genomic_DNA"/>
</dbReference>
<keyword evidence="1" id="KW-0456">Lyase</keyword>
<dbReference type="GO" id="GO:0016829">
    <property type="term" value="F:lyase activity"/>
    <property type="evidence" value="ECO:0007669"/>
    <property type="project" value="UniProtKB-KW"/>
</dbReference>
<dbReference type="STRING" id="1827387.A4S15_08260"/>
<evidence type="ECO:0000256" key="1">
    <source>
        <dbReference type="ARBA" id="ARBA00023239"/>
    </source>
</evidence>
<name>A0A1W9HXZ9_9HYPH</name>
<gene>
    <name evidence="2" type="ORF">A4S15_08260</name>
</gene>
<organism evidence="2 3">
    <name type="scientific">Candidatus Raskinella chloraquaticus</name>
    <dbReference type="NCBI Taxonomy" id="1951219"/>
    <lineage>
        <taxon>Bacteria</taxon>
        <taxon>Pseudomonadati</taxon>
        <taxon>Pseudomonadota</taxon>
        <taxon>Alphaproteobacteria</taxon>
        <taxon>Hyphomicrobiales</taxon>
        <taxon>Phreatobacteraceae</taxon>
        <taxon>Candidatus Raskinella</taxon>
    </lineage>
</organism>
<dbReference type="SUPFAM" id="SSF54637">
    <property type="entry name" value="Thioesterase/thiol ester dehydrase-isomerase"/>
    <property type="match status" value="1"/>
</dbReference>
<dbReference type="InterPro" id="IPR013114">
    <property type="entry name" value="FabA_FabZ"/>
</dbReference>
<comment type="caution">
    <text evidence="2">The sequence shown here is derived from an EMBL/GenBank/DDBJ whole genome shotgun (WGS) entry which is preliminary data.</text>
</comment>
<dbReference type="AlphaFoldDB" id="A0A1W9HXZ9"/>
<sequence>MELEYFQMIDEVVALDQAAATSRSRATVPLTSPVFEGHFPGYPLMPGVMLIETQAQAAGYLILALNGFTRMPFLSGVKEAKLRSFVEPGQMLDIDARLIHEGSGYSIAKTAIASGGKKVCDAEILFRIMPFPDDAFAGVMRKRAQQLRLLTEAGSS</sequence>
<dbReference type="Gene3D" id="3.10.129.10">
    <property type="entry name" value="Hotdog Thioesterase"/>
    <property type="match status" value="1"/>
</dbReference>
<dbReference type="PANTHER" id="PTHR30272">
    <property type="entry name" value="3-HYDROXYACYL-[ACYL-CARRIER-PROTEIN] DEHYDRATASE"/>
    <property type="match status" value="1"/>
</dbReference>
<evidence type="ECO:0000313" key="2">
    <source>
        <dbReference type="EMBL" id="OQW52356.1"/>
    </source>
</evidence>
<evidence type="ECO:0000313" key="3">
    <source>
        <dbReference type="Proteomes" id="UP000192872"/>
    </source>
</evidence>
<dbReference type="Proteomes" id="UP000192872">
    <property type="component" value="Unassembled WGS sequence"/>
</dbReference>
<dbReference type="InterPro" id="IPR029069">
    <property type="entry name" value="HotDog_dom_sf"/>
</dbReference>
<proteinExistence type="predicted"/>
<protein>
    <submittedName>
        <fullName evidence="2">Beta-hydroxyacyl-ACP dehydratase</fullName>
    </submittedName>
</protein>
<dbReference type="Pfam" id="PF07977">
    <property type="entry name" value="FabA"/>
    <property type="match status" value="1"/>
</dbReference>
<reference evidence="2 3" key="1">
    <citation type="journal article" date="2017" name="Water Res.">
        <title>Comammox in drinking water systems.</title>
        <authorList>
            <person name="Wang Y."/>
            <person name="Ma L."/>
            <person name="Mao Y."/>
            <person name="Jiang X."/>
            <person name="Xia Y."/>
            <person name="Yu K."/>
            <person name="Li B."/>
            <person name="Zhang T."/>
        </authorList>
    </citation>
    <scope>NUCLEOTIDE SEQUENCE [LARGE SCALE GENOMIC DNA]</scope>
    <source>
        <strain evidence="2">SG_bin8</strain>
    </source>
</reference>